<dbReference type="RefSeq" id="WP_189225334.1">
    <property type="nucleotide sequence ID" value="NZ_BMRG01000010.1"/>
</dbReference>
<dbReference type="InterPro" id="IPR011701">
    <property type="entry name" value="MFS"/>
</dbReference>
<organism evidence="10 11">
    <name type="scientific">Saccharothrix coeruleofusca</name>
    <dbReference type="NCBI Taxonomy" id="33919"/>
    <lineage>
        <taxon>Bacteria</taxon>
        <taxon>Bacillati</taxon>
        <taxon>Actinomycetota</taxon>
        <taxon>Actinomycetes</taxon>
        <taxon>Pseudonocardiales</taxon>
        <taxon>Pseudonocardiaceae</taxon>
        <taxon>Saccharothrix</taxon>
    </lineage>
</organism>
<reference evidence="10" key="2">
    <citation type="submission" date="2020-09" db="EMBL/GenBank/DDBJ databases">
        <authorList>
            <person name="Sun Q."/>
            <person name="Ohkuma M."/>
        </authorList>
    </citation>
    <scope>NUCLEOTIDE SEQUENCE</scope>
    <source>
        <strain evidence="10">JCM 3313</strain>
    </source>
</reference>
<dbReference type="InterPro" id="IPR020846">
    <property type="entry name" value="MFS_dom"/>
</dbReference>
<evidence type="ECO:0000256" key="5">
    <source>
        <dbReference type="ARBA" id="ARBA00022692"/>
    </source>
</evidence>
<feature type="transmembrane region" description="Helical" evidence="8">
    <location>
        <begin position="313"/>
        <end position="336"/>
    </location>
</feature>
<dbReference type="NCBIfam" id="TIGR00710">
    <property type="entry name" value="efflux_Bcr_CflA"/>
    <property type="match status" value="1"/>
</dbReference>
<dbReference type="GO" id="GO:0042910">
    <property type="term" value="F:xenobiotic transmembrane transporter activity"/>
    <property type="evidence" value="ECO:0007669"/>
    <property type="project" value="InterPro"/>
</dbReference>
<accession>A0A918AQ46</accession>
<dbReference type="AlphaFoldDB" id="A0A918AQ46"/>
<dbReference type="FunFam" id="1.20.1720.10:FF:000005">
    <property type="entry name" value="Bcr/CflA family efflux transporter"/>
    <property type="match status" value="1"/>
</dbReference>
<dbReference type="Pfam" id="PF07690">
    <property type="entry name" value="MFS_1"/>
    <property type="match status" value="1"/>
</dbReference>
<gene>
    <name evidence="10" type="ORF">GCM10010185_45470</name>
</gene>
<feature type="transmembrane region" description="Helical" evidence="8">
    <location>
        <begin position="49"/>
        <end position="67"/>
    </location>
</feature>
<feature type="transmembrane region" description="Helical" evidence="8">
    <location>
        <begin position="256"/>
        <end position="276"/>
    </location>
</feature>
<reference evidence="10" key="1">
    <citation type="journal article" date="2014" name="Int. J. Syst. Evol. Microbiol.">
        <title>Complete genome sequence of Corynebacterium casei LMG S-19264T (=DSM 44701T), isolated from a smear-ripened cheese.</title>
        <authorList>
            <consortium name="US DOE Joint Genome Institute (JGI-PGF)"/>
            <person name="Walter F."/>
            <person name="Albersmeier A."/>
            <person name="Kalinowski J."/>
            <person name="Ruckert C."/>
        </authorList>
    </citation>
    <scope>NUCLEOTIDE SEQUENCE</scope>
    <source>
        <strain evidence="10">JCM 3313</strain>
    </source>
</reference>
<feature type="transmembrane region" description="Helical" evidence="8">
    <location>
        <begin position="288"/>
        <end position="307"/>
    </location>
</feature>
<comment type="similarity">
    <text evidence="2">Belongs to the major facilitator superfamily. Bcr/CmlA family.</text>
</comment>
<evidence type="ECO:0000256" key="7">
    <source>
        <dbReference type="ARBA" id="ARBA00023136"/>
    </source>
</evidence>
<feature type="transmembrane region" description="Helical" evidence="8">
    <location>
        <begin position="138"/>
        <end position="162"/>
    </location>
</feature>
<comment type="caution">
    <text evidence="10">The sequence shown here is derived from an EMBL/GenBank/DDBJ whole genome shotgun (WGS) entry which is preliminary data.</text>
</comment>
<dbReference type="CDD" id="cd17320">
    <property type="entry name" value="MFS_MdfA_MDR_like"/>
    <property type="match status" value="1"/>
</dbReference>
<feature type="transmembrane region" description="Helical" evidence="8">
    <location>
        <begin position="79"/>
        <end position="99"/>
    </location>
</feature>
<feature type="transmembrane region" description="Helical" evidence="8">
    <location>
        <begin position="168"/>
        <end position="188"/>
    </location>
</feature>
<feature type="transmembrane region" description="Helical" evidence="8">
    <location>
        <begin position="218"/>
        <end position="236"/>
    </location>
</feature>
<evidence type="ECO:0000256" key="1">
    <source>
        <dbReference type="ARBA" id="ARBA00004651"/>
    </source>
</evidence>
<feature type="transmembrane region" description="Helical" evidence="8">
    <location>
        <begin position="374"/>
        <end position="391"/>
    </location>
</feature>
<feature type="transmembrane region" description="Helical" evidence="8">
    <location>
        <begin position="348"/>
        <end position="368"/>
    </location>
</feature>
<dbReference type="SUPFAM" id="SSF103473">
    <property type="entry name" value="MFS general substrate transporter"/>
    <property type="match status" value="1"/>
</dbReference>
<evidence type="ECO:0000256" key="2">
    <source>
        <dbReference type="ARBA" id="ARBA00006236"/>
    </source>
</evidence>
<dbReference type="InterPro" id="IPR005829">
    <property type="entry name" value="Sugar_transporter_CS"/>
</dbReference>
<dbReference type="PANTHER" id="PTHR23502:SF132">
    <property type="entry name" value="POLYAMINE TRANSPORTER 2-RELATED"/>
    <property type="match status" value="1"/>
</dbReference>
<dbReference type="PROSITE" id="PS00216">
    <property type="entry name" value="SUGAR_TRANSPORT_1"/>
    <property type="match status" value="1"/>
</dbReference>
<dbReference type="Gene3D" id="1.20.1720.10">
    <property type="entry name" value="Multidrug resistance protein D"/>
    <property type="match status" value="1"/>
</dbReference>
<dbReference type="GO" id="GO:0005886">
    <property type="term" value="C:plasma membrane"/>
    <property type="evidence" value="ECO:0007669"/>
    <property type="project" value="UniProtKB-SubCell"/>
</dbReference>
<keyword evidence="3" id="KW-0813">Transport</keyword>
<evidence type="ECO:0000259" key="9">
    <source>
        <dbReference type="PROSITE" id="PS50850"/>
    </source>
</evidence>
<evidence type="ECO:0000256" key="3">
    <source>
        <dbReference type="ARBA" id="ARBA00022448"/>
    </source>
</evidence>
<name>A0A918AQ46_9PSEU</name>
<evidence type="ECO:0000256" key="4">
    <source>
        <dbReference type="ARBA" id="ARBA00022475"/>
    </source>
</evidence>
<dbReference type="InterPro" id="IPR004812">
    <property type="entry name" value="Efflux_drug-R_Bcr/CmlA"/>
</dbReference>
<keyword evidence="11" id="KW-1185">Reference proteome</keyword>
<feature type="transmembrane region" description="Helical" evidence="8">
    <location>
        <begin position="105"/>
        <end position="126"/>
    </location>
</feature>
<dbReference type="PROSITE" id="PS50850">
    <property type="entry name" value="MFS"/>
    <property type="match status" value="1"/>
</dbReference>
<comment type="subcellular location">
    <subcellularLocation>
        <location evidence="1">Cell membrane</location>
        <topology evidence="1">Multi-pass membrane protein</topology>
    </subcellularLocation>
</comment>
<evidence type="ECO:0000313" key="10">
    <source>
        <dbReference type="EMBL" id="GGP67672.1"/>
    </source>
</evidence>
<evidence type="ECO:0000313" key="11">
    <source>
        <dbReference type="Proteomes" id="UP000639606"/>
    </source>
</evidence>
<feature type="transmembrane region" description="Helical" evidence="8">
    <location>
        <begin position="12"/>
        <end position="29"/>
    </location>
</feature>
<evidence type="ECO:0000256" key="8">
    <source>
        <dbReference type="SAM" id="Phobius"/>
    </source>
</evidence>
<dbReference type="EMBL" id="BMRG01000010">
    <property type="protein sequence ID" value="GGP67672.1"/>
    <property type="molecule type" value="Genomic_DNA"/>
</dbReference>
<dbReference type="Proteomes" id="UP000639606">
    <property type="component" value="Unassembled WGS sequence"/>
</dbReference>
<keyword evidence="7 8" id="KW-0472">Membrane</keyword>
<dbReference type="GO" id="GO:1990961">
    <property type="term" value="P:xenobiotic detoxification by transmembrane export across the plasma membrane"/>
    <property type="evidence" value="ECO:0007669"/>
    <property type="project" value="InterPro"/>
</dbReference>
<keyword evidence="5 8" id="KW-0812">Transmembrane</keyword>
<feature type="domain" description="Major facilitator superfamily (MFS) profile" evidence="9">
    <location>
        <begin position="14"/>
        <end position="398"/>
    </location>
</feature>
<dbReference type="PANTHER" id="PTHR23502">
    <property type="entry name" value="MAJOR FACILITATOR SUPERFAMILY"/>
    <property type="match status" value="1"/>
</dbReference>
<protein>
    <submittedName>
        <fullName evidence="10">Bcr/CflA family drug resistance efflux transporter</fullName>
    </submittedName>
</protein>
<keyword evidence="4" id="KW-1003">Cell membrane</keyword>
<sequence length="416" mass="42175">MTATRPSRYSGLRLIIALGAMVALGPLTIDMYLPALPSIADDLGTTAASVQLTLTGSLLGLGLGQLLAGPYSDAVGRRLPLVLGTVLHVLTSVLCAFTTDITTLTALRVAQGLGAAATTVVAMAMVRDLHEGSTAARMIAHLMLVTGVAPVLAPSLGSAVLLAGSWRWVFGALAFIGAALIAVAVFAVPETLPAQRRKPLAPRSVSQGFRTVLRDGDFVLLTLAAGLAFGSIFAYISGAPFVLRHQYGLDEQEFGLVFALGAVALVGGTQLNPLLLRRFTPLRIMSSATVVATTAACVLIFATAVRPGSLACLLVPLAVVIGSIALVTPNATALALSGHGQAAGTAASVLGAIRFALGSAIAPLVGVLGGDSTATAVVMAGSAATAFLLVLRLRSRQRPARLPVAVVSAQISAPAA</sequence>
<proteinExistence type="inferred from homology"/>
<evidence type="ECO:0000256" key="6">
    <source>
        <dbReference type="ARBA" id="ARBA00022989"/>
    </source>
</evidence>
<dbReference type="InterPro" id="IPR036259">
    <property type="entry name" value="MFS_trans_sf"/>
</dbReference>
<keyword evidence="6 8" id="KW-1133">Transmembrane helix</keyword>